<protein>
    <submittedName>
        <fullName evidence="7">Ypk2p</fullName>
    </submittedName>
</protein>
<evidence type="ECO:0000259" key="6">
    <source>
        <dbReference type="PROSITE" id="PS50011"/>
    </source>
</evidence>
<dbReference type="Proteomes" id="UP000022910">
    <property type="component" value="Unassembled WGS sequence"/>
</dbReference>
<evidence type="ECO:0000256" key="1">
    <source>
        <dbReference type="ARBA" id="ARBA00022527"/>
    </source>
</evidence>
<dbReference type="GO" id="GO:0007254">
    <property type="term" value="P:JNK cascade"/>
    <property type="evidence" value="ECO:0007669"/>
    <property type="project" value="TreeGrafter"/>
</dbReference>
<reference evidence="7 8" key="1">
    <citation type="submission" date="2014-02" db="EMBL/GenBank/DDBJ databases">
        <title>Single nucleus genome sequencing reveals high similarity among nuclei of an endomycorrhizal fungus.</title>
        <authorList>
            <person name="Lin K."/>
            <person name="Geurts R."/>
            <person name="Zhang Z."/>
            <person name="Limpens E."/>
            <person name="Saunders D.G."/>
            <person name="Mu D."/>
            <person name="Pang E."/>
            <person name="Cao H."/>
            <person name="Cha H."/>
            <person name="Lin T."/>
            <person name="Zhou Q."/>
            <person name="Shang Y."/>
            <person name="Li Y."/>
            <person name="Ivanov S."/>
            <person name="Sharma T."/>
            <person name="Velzen R.V."/>
            <person name="Ruijter N.D."/>
            <person name="Aanen D.K."/>
            <person name="Win J."/>
            <person name="Kamoun S."/>
            <person name="Bisseling T."/>
            <person name="Huang S."/>
        </authorList>
    </citation>
    <scope>NUCLEOTIDE SEQUENCE [LARGE SCALE GENOMIC DNA]</scope>
    <source>
        <strain evidence="8">DAOM197198w</strain>
    </source>
</reference>
<keyword evidence="8" id="KW-1185">Reference proteome</keyword>
<dbReference type="SUPFAM" id="SSF56112">
    <property type="entry name" value="Protein kinase-like (PK-like)"/>
    <property type="match status" value="1"/>
</dbReference>
<dbReference type="GO" id="GO:0005524">
    <property type="term" value="F:ATP binding"/>
    <property type="evidence" value="ECO:0007669"/>
    <property type="project" value="UniProtKB-KW"/>
</dbReference>
<evidence type="ECO:0000256" key="5">
    <source>
        <dbReference type="ARBA" id="ARBA00022840"/>
    </source>
</evidence>
<evidence type="ECO:0000256" key="3">
    <source>
        <dbReference type="ARBA" id="ARBA00022741"/>
    </source>
</evidence>
<dbReference type="InterPro" id="IPR000719">
    <property type="entry name" value="Prot_kinase_dom"/>
</dbReference>
<comment type="caution">
    <text evidence="7">The sequence shown here is derived from an EMBL/GenBank/DDBJ whole genome shotgun (WGS) entry which is preliminary data.</text>
</comment>
<dbReference type="HOGENOM" id="CLU_000288_7_0_1"/>
<keyword evidence="1" id="KW-0723">Serine/threonine-protein kinase</keyword>
<accession>A0A015NEM2</accession>
<dbReference type="GO" id="GO:0004709">
    <property type="term" value="F:MAP kinase kinase kinase activity"/>
    <property type="evidence" value="ECO:0007669"/>
    <property type="project" value="TreeGrafter"/>
</dbReference>
<evidence type="ECO:0000256" key="4">
    <source>
        <dbReference type="ARBA" id="ARBA00022777"/>
    </source>
</evidence>
<keyword evidence="5" id="KW-0067">ATP-binding</keyword>
<dbReference type="AlphaFoldDB" id="A0A015NEM2"/>
<keyword evidence="4" id="KW-0418">Kinase</keyword>
<dbReference type="PROSITE" id="PS50011">
    <property type="entry name" value="PROTEIN_KINASE_DOM"/>
    <property type="match status" value="1"/>
</dbReference>
<name>A0A015NEM2_RHIIW</name>
<dbReference type="Gene3D" id="1.10.510.10">
    <property type="entry name" value="Transferase(Phosphotransferase) domain 1"/>
    <property type="match status" value="1"/>
</dbReference>
<keyword evidence="2" id="KW-0808">Transferase</keyword>
<dbReference type="Pfam" id="PF00069">
    <property type="entry name" value="Pkinase"/>
    <property type="match status" value="1"/>
</dbReference>
<proteinExistence type="predicted"/>
<evidence type="ECO:0000313" key="8">
    <source>
        <dbReference type="Proteomes" id="UP000022910"/>
    </source>
</evidence>
<dbReference type="InterPro" id="IPR011009">
    <property type="entry name" value="Kinase-like_dom_sf"/>
</dbReference>
<organism evidence="7 8">
    <name type="scientific">Rhizophagus irregularis (strain DAOM 197198w)</name>
    <name type="common">Glomus intraradices</name>
    <dbReference type="NCBI Taxonomy" id="1432141"/>
    <lineage>
        <taxon>Eukaryota</taxon>
        <taxon>Fungi</taxon>
        <taxon>Fungi incertae sedis</taxon>
        <taxon>Mucoromycota</taxon>
        <taxon>Glomeromycotina</taxon>
        <taxon>Glomeromycetes</taxon>
        <taxon>Glomerales</taxon>
        <taxon>Glomeraceae</taxon>
        <taxon>Rhizophagus</taxon>
    </lineage>
</organism>
<keyword evidence="3" id="KW-0547">Nucleotide-binding</keyword>
<dbReference type="PANTHER" id="PTHR46716:SF1">
    <property type="entry name" value="MITOGEN-ACTIVATED PROTEIN KINASE KINASE KINASE 7"/>
    <property type="match status" value="1"/>
</dbReference>
<dbReference type="EMBL" id="JEMT01010223">
    <property type="protein sequence ID" value="EXX77738.1"/>
    <property type="molecule type" value="Genomic_DNA"/>
</dbReference>
<evidence type="ECO:0000313" key="7">
    <source>
        <dbReference type="EMBL" id="EXX77738.1"/>
    </source>
</evidence>
<gene>
    <name evidence="7" type="ORF">RirG_021100</name>
</gene>
<dbReference type="OrthoDB" id="10423049at2759"/>
<dbReference type="PANTHER" id="PTHR46716">
    <property type="entry name" value="MITOGEN-ACTIVATED PROTEIN KINASE KINASE KINASE 7"/>
    <property type="match status" value="1"/>
</dbReference>
<feature type="domain" description="Protein kinase" evidence="6">
    <location>
        <begin position="1"/>
        <end position="125"/>
    </location>
</feature>
<sequence length="284" mass="32434">MGLCKPADYNPSESTSSNINIYGVLPYIAPEILRKQNDYTKASDIYSLGIIMYEVISGLPPYYDISHNENLAIKICNGIRPRFNFKVPQLIVHLIKRCLDANPLNRPTTKEIADILDKWKDEIFLSEAEIQKQIEAANKINNGLSTNSVPTTNLSYNTHSEAVYTSRLLNFSNLPEPKNSYDYYEQNDDIISMEFSVSLSQQIDISQSNINDDDFLELKNPDDNYEQNDNIISVEFSASISQQTDVTHNYKPKNSDYEQNNDMEYSDSLQIDVSKLNINEDNNL</sequence>
<evidence type="ECO:0000256" key="2">
    <source>
        <dbReference type="ARBA" id="ARBA00022679"/>
    </source>
</evidence>
<dbReference type="GO" id="GO:0006955">
    <property type="term" value="P:immune response"/>
    <property type="evidence" value="ECO:0007669"/>
    <property type="project" value="TreeGrafter"/>
</dbReference>